<evidence type="ECO:0000313" key="1">
    <source>
        <dbReference type="EMBL" id="MBA2896065.1"/>
    </source>
</evidence>
<organism evidence="1 2">
    <name type="scientific">Nonomuraea soli</name>
    <dbReference type="NCBI Taxonomy" id="1032476"/>
    <lineage>
        <taxon>Bacteria</taxon>
        <taxon>Bacillati</taxon>
        <taxon>Actinomycetota</taxon>
        <taxon>Actinomycetes</taxon>
        <taxon>Streptosporangiales</taxon>
        <taxon>Streptosporangiaceae</taxon>
        <taxon>Nonomuraea</taxon>
    </lineage>
</organism>
<dbReference type="Proteomes" id="UP000530928">
    <property type="component" value="Unassembled WGS sequence"/>
</dbReference>
<accession>A0A7W0HUG2</accession>
<comment type="caution">
    <text evidence="1">The sequence shown here is derived from an EMBL/GenBank/DDBJ whole genome shotgun (WGS) entry which is preliminary data.</text>
</comment>
<evidence type="ECO:0000313" key="2">
    <source>
        <dbReference type="Proteomes" id="UP000530928"/>
    </source>
</evidence>
<name>A0A7W0HUG2_9ACTN</name>
<dbReference type="EMBL" id="JACDUR010000008">
    <property type="protein sequence ID" value="MBA2896065.1"/>
    <property type="molecule type" value="Genomic_DNA"/>
</dbReference>
<dbReference type="RefSeq" id="WP_181614798.1">
    <property type="nucleotide sequence ID" value="NZ_BAABAM010000007.1"/>
</dbReference>
<protein>
    <submittedName>
        <fullName evidence="1">Uncharacterized protein</fullName>
    </submittedName>
</protein>
<dbReference type="AlphaFoldDB" id="A0A7W0HUG2"/>
<sequence length="226" mass="24311">MTRTLPSLDSLKAQAKQLRRAVAKGNPAALARAGAAAEGFTLREAQLVLAREYGYAGWHELVSAAGDKMIAERDLHRWFAVELNNDTWDQIEQDLSPGSTPAERERALYGAYAAALHWLEVGDEANHARAEHLISATAVAVGLPDVALRHARRCAQLVREHPEAMADWDHAFAAEGLARACAAAGLTREAAGHLARARSLTAALAGAGDRDVLERRLAAEPWFGLG</sequence>
<proteinExistence type="predicted"/>
<gene>
    <name evidence="1" type="ORF">HNR30_007456</name>
</gene>
<reference evidence="1 2" key="1">
    <citation type="submission" date="2020-07" db="EMBL/GenBank/DDBJ databases">
        <title>Genomic Encyclopedia of Type Strains, Phase IV (KMG-IV): sequencing the most valuable type-strain genomes for metagenomic binning, comparative biology and taxonomic classification.</title>
        <authorList>
            <person name="Goeker M."/>
        </authorList>
    </citation>
    <scope>NUCLEOTIDE SEQUENCE [LARGE SCALE GENOMIC DNA]</scope>
    <source>
        <strain evidence="1 2">DSM 45533</strain>
    </source>
</reference>
<keyword evidence="2" id="KW-1185">Reference proteome</keyword>